<dbReference type="SUPFAM" id="SSF55729">
    <property type="entry name" value="Acyl-CoA N-acyltransferases (Nat)"/>
    <property type="match status" value="1"/>
</dbReference>
<evidence type="ECO:0000313" key="1">
    <source>
        <dbReference type="EMBL" id="GAA1549208.1"/>
    </source>
</evidence>
<reference evidence="1 2" key="1">
    <citation type="journal article" date="2019" name="Int. J. Syst. Evol. Microbiol.">
        <title>The Global Catalogue of Microorganisms (GCM) 10K type strain sequencing project: providing services to taxonomists for standard genome sequencing and annotation.</title>
        <authorList>
            <consortium name="The Broad Institute Genomics Platform"/>
            <consortium name="The Broad Institute Genome Sequencing Center for Infectious Disease"/>
            <person name="Wu L."/>
            <person name="Ma J."/>
        </authorList>
    </citation>
    <scope>NUCLEOTIDE SEQUENCE [LARGE SCALE GENOMIC DNA]</scope>
    <source>
        <strain evidence="1 2">JCM 14942</strain>
    </source>
</reference>
<dbReference type="RefSeq" id="WP_141004837.1">
    <property type="nucleotide sequence ID" value="NZ_BAAAOR010000052.1"/>
</dbReference>
<accession>A0ABN2BXE7</accession>
<name>A0ABN2BXE7_9ACTN</name>
<dbReference type="EMBL" id="BAAAOR010000052">
    <property type="protein sequence ID" value="GAA1549208.1"/>
    <property type="molecule type" value="Genomic_DNA"/>
</dbReference>
<dbReference type="Proteomes" id="UP001500842">
    <property type="component" value="Unassembled WGS sequence"/>
</dbReference>
<dbReference type="Gene3D" id="3.40.630.30">
    <property type="match status" value="1"/>
</dbReference>
<evidence type="ECO:0000313" key="2">
    <source>
        <dbReference type="Proteomes" id="UP001500842"/>
    </source>
</evidence>
<keyword evidence="2" id="KW-1185">Reference proteome</keyword>
<sequence>MLFLIDSNVAITSDPLTHELEAGAEFAMEFMRLATTHHHDVRTHDGSRVDFARIRDTAKRQARLTLFGRYTPLVSPPQISVDQEAVLGRPAAGSNDEVDQLLLAAVVGNAAEYLVTEDAGLHRKARRMSVADRVLTLSDAIAMLRALHADLPRPPPSVRRIKAHQLNINDPIFDGLKSDYRGFVAWFEKVARGQRDALLIEGEAEHAALAILKREPTGEFGLPGPQLKVCTFKVADGYSGQKYGELLLKAIFEQTHTERYTGLYVTVLAKHEVLIALLEDFGFRALDGVRTSVGELVFAKPHGGDDASVLDPLEYHVRYGPPALRITGRRPFVIPIEPRWHRLLFPDAEPADEDALFPATLGLTTQPFGNALRKAYLCNAPSRLLRSGDPLLFYRSGDEKAVHVVGVCESTIVSRDPAEIVAAVGRRTVYSLDEITQLTRKRDVLAIMFRQDRVLRSAPIHLDELLGNGALTSWPQSLTQTNAKGTEWLARRLDA</sequence>
<protein>
    <recommendedName>
        <fullName evidence="3">N-acetyltransferase domain-containing protein</fullName>
    </recommendedName>
</protein>
<organism evidence="1 2">
    <name type="scientific">Nocardioides humi</name>
    <dbReference type="NCBI Taxonomy" id="449461"/>
    <lineage>
        <taxon>Bacteria</taxon>
        <taxon>Bacillati</taxon>
        <taxon>Actinomycetota</taxon>
        <taxon>Actinomycetes</taxon>
        <taxon>Propionibacteriales</taxon>
        <taxon>Nocardioidaceae</taxon>
        <taxon>Nocardioides</taxon>
    </lineage>
</organism>
<gene>
    <name evidence="1" type="ORF">GCM10009788_58840</name>
</gene>
<proteinExistence type="predicted"/>
<dbReference type="InterPro" id="IPR016181">
    <property type="entry name" value="Acyl_CoA_acyltransferase"/>
</dbReference>
<evidence type="ECO:0008006" key="3">
    <source>
        <dbReference type="Google" id="ProtNLM"/>
    </source>
</evidence>
<comment type="caution">
    <text evidence="1">The sequence shown here is derived from an EMBL/GenBank/DDBJ whole genome shotgun (WGS) entry which is preliminary data.</text>
</comment>